<dbReference type="InterPro" id="IPR004838">
    <property type="entry name" value="NHTrfase_class1_PyrdxlP-BS"/>
</dbReference>
<dbReference type="GO" id="GO:0006520">
    <property type="term" value="P:amino acid metabolic process"/>
    <property type="evidence" value="ECO:0007669"/>
    <property type="project" value="InterPro"/>
</dbReference>
<evidence type="ECO:0000256" key="2">
    <source>
        <dbReference type="ARBA" id="ARBA00007441"/>
    </source>
</evidence>
<dbReference type="PROSITE" id="PS00105">
    <property type="entry name" value="AA_TRANSFER_CLASS_1"/>
    <property type="match status" value="1"/>
</dbReference>
<dbReference type="GO" id="GO:0008483">
    <property type="term" value="F:transaminase activity"/>
    <property type="evidence" value="ECO:0007669"/>
    <property type="project" value="UniProtKB-KW"/>
</dbReference>
<name>A0A4Z0W484_9GAMM</name>
<comment type="cofactor">
    <cofactor evidence="1 6">
        <name>pyridoxal 5'-phosphate</name>
        <dbReference type="ChEBI" id="CHEBI:597326"/>
    </cofactor>
</comment>
<proteinExistence type="inferred from homology"/>
<comment type="similarity">
    <text evidence="2 6">Belongs to the class-I pyridoxal-phosphate-dependent aminotransferase family.</text>
</comment>
<evidence type="ECO:0000256" key="3">
    <source>
        <dbReference type="ARBA" id="ARBA00022576"/>
    </source>
</evidence>
<dbReference type="Pfam" id="PF00155">
    <property type="entry name" value="Aminotran_1_2"/>
    <property type="match status" value="1"/>
</dbReference>
<dbReference type="EC" id="2.6.1.-" evidence="6"/>
<dbReference type="AlphaFoldDB" id="A0A4Z0W484"/>
<evidence type="ECO:0000256" key="1">
    <source>
        <dbReference type="ARBA" id="ARBA00001933"/>
    </source>
</evidence>
<gene>
    <name evidence="8" type="ORF">E4656_14115</name>
</gene>
<evidence type="ECO:0000256" key="5">
    <source>
        <dbReference type="ARBA" id="ARBA00022898"/>
    </source>
</evidence>
<dbReference type="OrthoDB" id="9804474at2"/>
<dbReference type="PANTHER" id="PTHR46383:SF1">
    <property type="entry name" value="ASPARTATE AMINOTRANSFERASE"/>
    <property type="match status" value="1"/>
</dbReference>
<dbReference type="InterPro" id="IPR015424">
    <property type="entry name" value="PyrdxlP-dep_Trfase"/>
</dbReference>
<dbReference type="CDD" id="cd00609">
    <property type="entry name" value="AAT_like"/>
    <property type="match status" value="1"/>
</dbReference>
<dbReference type="PANTHER" id="PTHR46383">
    <property type="entry name" value="ASPARTATE AMINOTRANSFERASE"/>
    <property type="match status" value="1"/>
</dbReference>
<feature type="domain" description="Aminotransferase class I/classII large" evidence="7">
    <location>
        <begin position="31"/>
        <end position="378"/>
    </location>
</feature>
<reference evidence="8 9" key="1">
    <citation type="submission" date="2019-04" db="EMBL/GenBank/DDBJ databases">
        <title>Natronospirillum operosus gen. nov., sp. nov., a haloalkaliphilic satellite isolated from decaying biomass of laboratory culture of cyanobacterium Geitlerinema sp. and proposal of Natronospirillaceae fam. nov. and Saccharospirillaceae fam. nov.</title>
        <authorList>
            <person name="Kevbrin V."/>
            <person name="Boltyanskaya Y."/>
            <person name="Koziaeva V."/>
            <person name="Grouzdev D.S."/>
            <person name="Park M."/>
            <person name="Cho J."/>
        </authorList>
    </citation>
    <scope>NUCLEOTIDE SEQUENCE [LARGE SCALE GENOMIC DNA]</scope>
    <source>
        <strain evidence="8 9">G-116</strain>
    </source>
</reference>
<dbReference type="SUPFAM" id="SSF53383">
    <property type="entry name" value="PLP-dependent transferases"/>
    <property type="match status" value="1"/>
</dbReference>
<evidence type="ECO:0000313" key="8">
    <source>
        <dbReference type="EMBL" id="TGG92114.1"/>
    </source>
</evidence>
<organism evidence="8 9">
    <name type="scientific">Natronospirillum operosum</name>
    <dbReference type="NCBI Taxonomy" id="2759953"/>
    <lineage>
        <taxon>Bacteria</taxon>
        <taxon>Pseudomonadati</taxon>
        <taxon>Pseudomonadota</taxon>
        <taxon>Gammaproteobacteria</taxon>
        <taxon>Oceanospirillales</taxon>
        <taxon>Natronospirillaceae</taxon>
        <taxon>Natronospirillum</taxon>
    </lineage>
</organism>
<dbReference type="Proteomes" id="UP000297475">
    <property type="component" value="Unassembled WGS sequence"/>
</dbReference>
<evidence type="ECO:0000259" key="7">
    <source>
        <dbReference type="Pfam" id="PF00155"/>
    </source>
</evidence>
<protein>
    <recommendedName>
        <fullName evidence="6">Aminotransferase</fullName>
        <ecNumber evidence="6">2.6.1.-</ecNumber>
    </recommendedName>
</protein>
<dbReference type="Gene3D" id="3.90.1150.10">
    <property type="entry name" value="Aspartate Aminotransferase, domain 1"/>
    <property type="match status" value="1"/>
</dbReference>
<evidence type="ECO:0000256" key="6">
    <source>
        <dbReference type="RuleBase" id="RU000481"/>
    </source>
</evidence>
<evidence type="ECO:0000313" key="9">
    <source>
        <dbReference type="Proteomes" id="UP000297475"/>
    </source>
</evidence>
<dbReference type="InterPro" id="IPR015422">
    <property type="entry name" value="PyrdxlP-dep_Trfase_small"/>
</dbReference>
<dbReference type="InterPro" id="IPR015421">
    <property type="entry name" value="PyrdxlP-dep_Trfase_major"/>
</dbReference>
<dbReference type="InterPro" id="IPR004839">
    <property type="entry name" value="Aminotransferase_I/II_large"/>
</dbReference>
<dbReference type="GO" id="GO:0030170">
    <property type="term" value="F:pyridoxal phosphate binding"/>
    <property type="evidence" value="ECO:0007669"/>
    <property type="project" value="InterPro"/>
</dbReference>
<keyword evidence="3 6" id="KW-0032">Aminotransferase</keyword>
<comment type="caution">
    <text evidence="8">The sequence shown here is derived from an EMBL/GenBank/DDBJ whole genome shotgun (WGS) entry which is preliminary data.</text>
</comment>
<evidence type="ECO:0000256" key="4">
    <source>
        <dbReference type="ARBA" id="ARBA00022679"/>
    </source>
</evidence>
<accession>A0A4Z0W484</accession>
<dbReference type="EMBL" id="SRMF01000006">
    <property type="protein sequence ID" value="TGG92114.1"/>
    <property type="molecule type" value="Genomic_DNA"/>
</dbReference>
<keyword evidence="4 6" id="KW-0808">Transferase</keyword>
<keyword evidence="9" id="KW-1185">Reference proteome</keyword>
<keyword evidence="5" id="KW-0663">Pyridoxal phosphate</keyword>
<sequence>MTLAPHLRSLPHSETLRINERCERLALHRPVVRFGFGQSPFPVPDRLQRALAEHAHEKAYAPVQGLAELRTAVADFHRREDSVDWHADRVLIGPGSKLLIYAALAAFREAHVFLTSPSWVSYAPQAQLAGHQVTRLASRAENQWRLQPEDLAAACRTVSTALPRILILNFPNNPAGSSYEEAHLQALAEVARQHEVLVISDEIYGRLHHQGAHSSFAEYYPEGTLVTGGLSKWCGAGGWRLGILHIPEALEATLKPILLGVASETWSCVSTPIQRAAVAAYSGHPEIEQFVARQRTVLGHIGRAATERLNNMEVRTAFPEGGFYLFPDFELWRPALAARGIRTAAELCEHLLAEAGVALLPGSAFGMPADQLTTRLSYVNIDGAAALDASTDLDTIAEPVLQGIELIHGWLRPKV</sequence>
<dbReference type="Gene3D" id="3.40.640.10">
    <property type="entry name" value="Type I PLP-dependent aspartate aminotransferase-like (Major domain)"/>
    <property type="match status" value="1"/>
</dbReference>
<dbReference type="InterPro" id="IPR050596">
    <property type="entry name" value="AspAT/PAT-like"/>
</dbReference>